<dbReference type="CDD" id="cd07387">
    <property type="entry name" value="MPP_PolD2_C"/>
    <property type="match status" value="1"/>
</dbReference>
<comment type="subcellular location">
    <subcellularLocation>
        <location evidence="1">Nucleus</location>
    </subcellularLocation>
</comment>
<dbReference type="EMBL" id="JBGFUD010001523">
    <property type="protein sequence ID" value="MFH4976403.1"/>
    <property type="molecule type" value="Genomic_DNA"/>
</dbReference>
<dbReference type="Proteomes" id="UP001608902">
    <property type="component" value="Unassembled WGS sequence"/>
</dbReference>
<evidence type="ECO:0008006" key="9">
    <source>
        <dbReference type="Google" id="ProtNLM"/>
    </source>
</evidence>
<evidence type="ECO:0000256" key="3">
    <source>
        <dbReference type="ARBA" id="ARBA00022705"/>
    </source>
</evidence>
<evidence type="ECO:0000256" key="2">
    <source>
        <dbReference type="ARBA" id="ARBA00006035"/>
    </source>
</evidence>
<keyword evidence="3" id="KW-0235">DNA replication</keyword>
<reference evidence="7 8" key="1">
    <citation type="submission" date="2024-08" db="EMBL/GenBank/DDBJ databases">
        <title>Gnathostoma spinigerum genome.</title>
        <authorList>
            <person name="Gonzalez-Bertolin B."/>
            <person name="Monzon S."/>
            <person name="Zaballos A."/>
            <person name="Jimenez P."/>
            <person name="Dekumyoy P."/>
            <person name="Varona S."/>
            <person name="Cuesta I."/>
            <person name="Sumanam S."/>
            <person name="Adisakwattana P."/>
            <person name="Gasser R.B."/>
            <person name="Hernandez-Gonzalez A."/>
            <person name="Young N.D."/>
            <person name="Perteguer M.J."/>
        </authorList>
    </citation>
    <scope>NUCLEOTIDE SEQUENCE [LARGE SCALE GENOMIC DNA]</scope>
    <source>
        <strain evidence="7">AL3</strain>
        <tissue evidence="7">Liver</tissue>
    </source>
</reference>
<organism evidence="7 8">
    <name type="scientific">Gnathostoma spinigerum</name>
    <dbReference type="NCBI Taxonomy" id="75299"/>
    <lineage>
        <taxon>Eukaryota</taxon>
        <taxon>Metazoa</taxon>
        <taxon>Ecdysozoa</taxon>
        <taxon>Nematoda</taxon>
        <taxon>Chromadorea</taxon>
        <taxon>Rhabditida</taxon>
        <taxon>Spirurina</taxon>
        <taxon>Gnathostomatomorpha</taxon>
        <taxon>Gnathostomatoidea</taxon>
        <taxon>Gnathostomatidae</taxon>
        <taxon>Gnathostoma</taxon>
    </lineage>
</organism>
<comment type="caution">
    <text evidence="7">The sequence shown here is derived from an EMBL/GenBank/DDBJ whole genome shotgun (WGS) entry which is preliminary data.</text>
</comment>
<dbReference type="GO" id="GO:0043625">
    <property type="term" value="C:delta DNA polymerase complex"/>
    <property type="evidence" value="ECO:0007669"/>
    <property type="project" value="UniProtKB-ARBA"/>
</dbReference>
<evidence type="ECO:0000313" key="8">
    <source>
        <dbReference type="Proteomes" id="UP001608902"/>
    </source>
</evidence>
<accession>A0ABD6E8K5</accession>
<evidence type="ECO:0000313" key="7">
    <source>
        <dbReference type="EMBL" id="MFH4976403.1"/>
    </source>
</evidence>
<dbReference type="Pfam" id="PF18018">
    <property type="entry name" value="DNA_pol_D_N"/>
    <property type="match status" value="1"/>
</dbReference>
<dbReference type="PANTHER" id="PTHR10416:SF0">
    <property type="entry name" value="DNA POLYMERASE DELTA SUBUNIT 2"/>
    <property type="match status" value="1"/>
</dbReference>
<keyword evidence="8" id="KW-1185">Reference proteome</keyword>
<dbReference type="InterPro" id="IPR041863">
    <property type="entry name" value="PolD2_C"/>
</dbReference>
<name>A0ABD6E8K5_9BILA</name>
<feature type="domain" description="DNA polymerase alpha/delta/epsilon subunit B" evidence="5">
    <location>
        <begin position="182"/>
        <end position="404"/>
    </location>
</feature>
<protein>
    <recommendedName>
        <fullName evidence="9">DNA polymerase delta small subunit</fullName>
    </recommendedName>
</protein>
<feature type="domain" description="DNA polymerase delta subunit OB-fold" evidence="6">
    <location>
        <begin position="33"/>
        <end position="162"/>
    </location>
</feature>
<dbReference type="InterPro" id="IPR024826">
    <property type="entry name" value="DNA_pol_delta/II_ssu"/>
</dbReference>
<proteinExistence type="inferred from homology"/>
<keyword evidence="4" id="KW-0539">Nucleus</keyword>
<dbReference type="Gene3D" id="3.60.21.50">
    <property type="match status" value="1"/>
</dbReference>
<dbReference type="AlphaFoldDB" id="A0ABD6E8K5"/>
<dbReference type="Gene3D" id="2.40.50.430">
    <property type="match status" value="1"/>
</dbReference>
<comment type="similarity">
    <text evidence="2">Belongs to the DNA polymerase delta/II small subunit family.</text>
</comment>
<dbReference type="InterPro" id="IPR040663">
    <property type="entry name" value="DNA_pol_D_N"/>
</dbReference>
<dbReference type="GO" id="GO:0006260">
    <property type="term" value="P:DNA replication"/>
    <property type="evidence" value="ECO:0007669"/>
    <property type="project" value="UniProtKB-KW"/>
</dbReference>
<evidence type="ECO:0000259" key="6">
    <source>
        <dbReference type="Pfam" id="PF18018"/>
    </source>
</evidence>
<dbReference type="Pfam" id="PF04042">
    <property type="entry name" value="DNA_pol_E_B"/>
    <property type="match status" value="1"/>
</dbReference>
<evidence type="ECO:0000256" key="4">
    <source>
        <dbReference type="ARBA" id="ARBA00023242"/>
    </source>
</evidence>
<evidence type="ECO:0000259" key="5">
    <source>
        <dbReference type="Pfam" id="PF04042"/>
    </source>
</evidence>
<gene>
    <name evidence="7" type="ORF">AB6A40_003112</name>
</gene>
<dbReference type="PANTHER" id="PTHR10416">
    <property type="entry name" value="DNA POLYMERASE DELTA SUBUNIT 2"/>
    <property type="match status" value="1"/>
</dbReference>
<sequence>MCTAVREKLAFQDLSGKYLINSDTIDDECFQRQFFHMYRARLNALRPRILAVANNKFGIKTTGVVEGKENHGKKMRFVIGTVEKRVKLRPSILRSLAENQIILPEPYDGNSLVSEDDYLELEDDKQVMRIIGSISADDVSTGCVVGLLGMQTDDDKLDVKTIIWPKMAIQPPFPSLNFDKFILFVSGLSFRGEAAKDWKKLLCLDLMQRWLCGQVPVCDKERAVLTNLGRLIIAGESIAITEEAREFSTAARYLIRNEECPNVECAAFMDSFISKISGSLTVDLMPGLGDPTTHMMPQQPIHRCVFPKASHYGKMLNLVTNPYHFKVEDVHIMGTSGENVSDIKRFCLNRTSIDIMKNIIHWQHLAPTIPDTVDGFPFKDHDPFIIDDTLPHILFAGNQDCLEFSLEKFGENQKVLLLAIPSFSKTMSAALVNLRTLEVVEKSFHIEF</sequence>
<dbReference type="InterPro" id="IPR007185">
    <property type="entry name" value="DNA_pol_a/d/e_bsu"/>
</dbReference>
<evidence type="ECO:0000256" key="1">
    <source>
        <dbReference type="ARBA" id="ARBA00004123"/>
    </source>
</evidence>